<dbReference type="OrthoDB" id="41724at2"/>
<name>A0A2S8GLK4_9BACT</name>
<dbReference type="RefSeq" id="WP_105336297.1">
    <property type="nucleotide sequence ID" value="NZ_PUHZ01000015.1"/>
</dbReference>
<evidence type="ECO:0000313" key="4">
    <source>
        <dbReference type="Proteomes" id="UP000237819"/>
    </source>
</evidence>
<keyword evidence="1" id="KW-0732">Signal</keyword>
<dbReference type="Gene3D" id="2.120.10.10">
    <property type="match status" value="1"/>
</dbReference>
<evidence type="ECO:0000256" key="1">
    <source>
        <dbReference type="SAM" id="SignalP"/>
    </source>
</evidence>
<feature type="signal peptide" evidence="1">
    <location>
        <begin position="1"/>
        <end position="21"/>
    </location>
</feature>
<organism evidence="3 4">
    <name type="scientific">Blastopirellula marina</name>
    <dbReference type="NCBI Taxonomy" id="124"/>
    <lineage>
        <taxon>Bacteria</taxon>
        <taxon>Pseudomonadati</taxon>
        <taxon>Planctomycetota</taxon>
        <taxon>Planctomycetia</taxon>
        <taxon>Pirellulales</taxon>
        <taxon>Pirellulaceae</taxon>
        <taxon>Blastopirellula</taxon>
    </lineage>
</organism>
<evidence type="ECO:0000313" key="3">
    <source>
        <dbReference type="EMBL" id="PQO45317.1"/>
    </source>
</evidence>
<dbReference type="EMBL" id="PUHZ01000015">
    <property type="protein sequence ID" value="PQO45317.1"/>
    <property type="molecule type" value="Genomic_DNA"/>
</dbReference>
<dbReference type="PANTHER" id="PTHR43752">
    <property type="entry name" value="BNR/ASP-BOX REPEAT FAMILY PROTEIN"/>
    <property type="match status" value="1"/>
</dbReference>
<dbReference type="Proteomes" id="UP000237819">
    <property type="component" value="Unassembled WGS sequence"/>
</dbReference>
<dbReference type="SUPFAM" id="SSF50939">
    <property type="entry name" value="Sialidases"/>
    <property type="match status" value="1"/>
</dbReference>
<feature type="domain" description="Sialidase" evidence="2">
    <location>
        <begin position="66"/>
        <end position="369"/>
    </location>
</feature>
<accession>A0A2S8GLK4</accession>
<dbReference type="Pfam" id="PF13088">
    <property type="entry name" value="BNR_2"/>
    <property type="match status" value="1"/>
</dbReference>
<evidence type="ECO:0000259" key="2">
    <source>
        <dbReference type="Pfam" id="PF13088"/>
    </source>
</evidence>
<dbReference type="InterPro" id="IPR011040">
    <property type="entry name" value="Sialidase"/>
</dbReference>
<comment type="caution">
    <text evidence="3">The sequence shown here is derived from an EMBL/GenBank/DDBJ whole genome shotgun (WGS) entry which is preliminary data.</text>
</comment>
<dbReference type="AlphaFoldDB" id="A0A2S8GLK4"/>
<protein>
    <submittedName>
        <fullName evidence="3">Exo-alpha-sialidase</fullName>
    </submittedName>
</protein>
<reference evidence="3 4" key="1">
    <citation type="submission" date="2018-02" db="EMBL/GenBank/DDBJ databases">
        <title>Comparative genomes isolates from brazilian mangrove.</title>
        <authorList>
            <person name="Araujo J.E."/>
            <person name="Taketani R.G."/>
            <person name="Silva M.C.P."/>
            <person name="Loureco M.V."/>
            <person name="Andreote F.D."/>
        </authorList>
    </citation>
    <scope>NUCLEOTIDE SEQUENCE [LARGE SCALE GENOMIC DNA]</scope>
    <source>
        <strain evidence="3 4">Nap-Phe MGV</strain>
    </source>
</reference>
<dbReference type="CDD" id="cd15482">
    <property type="entry name" value="Sialidase_non-viral"/>
    <property type="match status" value="1"/>
</dbReference>
<sequence>MKFLPLCLVLWLPLLSGVVHAQSNPTREMMDDALRVPKINTEPGPEYADSQRSMNMSIGMDRTPQGRFWAAWVSGGDSELGYFVAATSDDDGATWSEPRLVIDPKEHKSGMFRRTLVGNFWTDPTGNLWLFFDQAMGYYDGRAGVWAITCENPDADEPTWSEPRRIWHGATLNKPIVMKSGEWMLPISLWQRNHIHPKLERHFPTMEDQVIPDDYRDQFHELDGVRQAHVFVSNDQGHTWKRRGGVRFPHHNFDEHMMVELKDGRLWMLARTTQGMWESYSSDQGRTWTEPEKRFPHTSARFFLRRLSSGRLLLVRHGMMDETTKQRSHLRAFLSDDDGQTWHGGLLLDERAGISYPDGFESPDGMIHILYDHNRYRDAEILMAKFREEDITAGKFQSAGSKQRILINRATGPKR</sequence>
<dbReference type="InterPro" id="IPR036278">
    <property type="entry name" value="Sialidase_sf"/>
</dbReference>
<dbReference type="PANTHER" id="PTHR43752:SF2">
    <property type="entry name" value="BNR_ASP-BOX REPEAT FAMILY PROTEIN"/>
    <property type="match status" value="1"/>
</dbReference>
<gene>
    <name evidence="3" type="ORF">C5Y93_15300</name>
</gene>
<feature type="chain" id="PRO_5015689945" evidence="1">
    <location>
        <begin position="22"/>
        <end position="415"/>
    </location>
</feature>
<proteinExistence type="predicted"/>